<reference evidence="2" key="2">
    <citation type="submission" date="2023-06" db="EMBL/GenBank/DDBJ databases">
        <authorList>
            <person name="Swenson N.G."/>
            <person name="Wegrzyn J.L."/>
            <person name="Mcevoy S.L."/>
        </authorList>
    </citation>
    <scope>NUCLEOTIDE SEQUENCE</scope>
    <source>
        <strain evidence="2">NS2018</strain>
        <tissue evidence="2">Leaf</tissue>
    </source>
</reference>
<name>A0AA39VYB5_ACESA</name>
<protein>
    <submittedName>
        <fullName evidence="2">Uncharacterized protein</fullName>
    </submittedName>
</protein>
<keyword evidence="3" id="KW-1185">Reference proteome</keyword>
<proteinExistence type="predicted"/>
<comment type="caution">
    <text evidence="2">The sequence shown here is derived from an EMBL/GenBank/DDBJ whole genome shotgun (WGS) entry which is preliminary data.</text>
</comment>
<organism evidence="2 3">
    <name type="scientific">Acer saccharum</name>
    <name type="common">Sugar maple</name>
    <dbReference type="NCBI Taxonomy" id="4024"/>
    <lineage>
        <taxon>Eukaryota</taxon>
        <taxon>Viridiplantae</taxon>
        <taxon>Streptophyta</taxon>
        <taxon>Embryophyta</taxon>
        <taxon>Tracheophyta</taxon>
        <taxon>Spermatophyta</taxon>
        <taxon>Magnoliopsida</taxon>
        <taxon>eudicotyledons</taxon>
        <taxon>Gunneridae</taxon>
        <taxon>Pentapetalae</taxon>
        <taxon>rosids</taxon>
        <taxon>malvids</taxon>
        <taxon>Sapindales</taxon>
        <taxon>Sapindaceae</taxon>
        <taxon>Hippocastanoideae</taxon>
        <taxon>Acereae</taxon>
        <taxon>Acer</taxon>
    </lineage>
</organism>
<feature type="region of interest" description="Disordered" evidence="1">
    <location>
        <begin position="1"/>
        <end position="42"/>
    </location>
</feature>
<reference evidence="2" key="1">
    <citation type="journal article" date="2022" name="Plant J.">
        <title>Strategies of tolerance reflected in two North American maple genomes.</title>
        <authorList>
            <person name="McEvoy S.L."/>
            <person name="Sezen U.U."/>
            <person name="Trouern-Trend A."/>
            <person name="McMahon S.M."/>
            <person name="Schaberg P.G."/>
            <person name="Yang J."/>
            <person name="Wegrzyn J.L."/>
            <person name="Swenson N.G."/>
        </authorList>
    </citation>
    <scope>NUCLEOTIDE SEQUENCE</scope>
    <source>
        <strain evidence="2">NS2018</strain>
    </source>
</reference>
<evidence type="ECO:0000256" key="1">
    <source>
        <dbReference type="SAM" id="MobiDB-lite"/>
    </source>
</evidence>
<dbReference type="AlphaFoldDB" id="A0AA39VYB5"/>
<dbReference type="EMBL" id="JAUESC010000004">
    <property type="protein sequence ID" value="KAK0595678.1"/>
    <property type="molecule type" value="Genomic_DNA"/>
</dbReference>
<feature type="compositionally biased region" description="Basic and acidic residues" evidence="1">
    <location>
        <begin position="1"/>
        <end position="15"/>
    </location>
</feature>
<sequence length="114" mass="11910">MRERERKIKKEESRDSVVNGVGSGHRTLGVWSPAPPEDFGRGGDSPLSRLSIGVDLVDLWDLVLGGGGFGGIGFSGGGGGGVGLNGFLGFWVSGLMLWRLDLGGGVRQLGLISW</sequence>
<evidence type="ECO:0000313" key="3">
    <source>
        <dbReference type="Proteomes" id="UP001168877"/>
    </source>
</evidence>
<evidence type="ECO:0000313" key="2">
    <source>
        <dbReference type="EMBL" id="KAK0595678.1"/>
    </source>
</evidence>
<dbReference type="Proteomes" id="UP001168877">
    <property type="component" value="Unassembled WGS sequence"/>
</dbReference>
<accession>A0AA39VYB5</accession>
<gene>
    <name evidence="2" type="ORF">LWI29_008986</name>
</gene>